<protein>
    <submittedName>
        <fullName evidence="2">Uncharacterized protein</fullName>
    </submittedName>
</protein>
<proteinExistence type="predicted"/>
<feature type="compositionally biased region" description="Basic and acidic residues" evidence="1">
    <location>
        <begin position="1"/>
        <end position="17"/>
    </location>
</feature>
<dbReference type="EMBL" id="ML769885">
    <property type="protein sequence ID" value="KAE9386373.1"/>
    <property type="molecule type" value="Genomic_DNA"/>
</dbReference>
<dbReference type="AlphaFoldDB" id="A0A6A4GM27"/>
<accession>A0A6A4GM27</accession>
<evidence type="ECO:0000256" key="1">
    <source>
        <dbReference type="SAM" id="MobiDB-lite"/>
    </source>
</evidence>
<gene>
    <name evidence="2" type="ORF">BT96DRAFT_1006144</name>
</gene>
<evidence type="ECO:0000313" key="2">
    <source>
        <dbReference type="EMBL" id="KAE9386373.1"/>
    </source>
</evidence>
<evidence type="ECO:0000313" key="3">
    <source>
        <dbReference type="Proteomes" id="UP000799118"/>
    </source>
</evidence>
<feature type="region of interest" description="Disordered" evidence="1">
    <location>
        <begin position="1"/>
        <end position="30"/>
    </location>
</feature>
<organism evidence="2 3">
    <name type="scientific">Gymnopus androsaceus JB14</name>
    <dbReference type="NCBI Taxonomy" id="1447944"/>
    <lineage>
        <taxon>Eukaryota</taxon>
        <taxon>Fungi</taxon>
        <taxon>Dikarya</taxon>
        <taxon>Basidiomycota</taxon>
        <taxon>Agaricomycotina</taxon>
        <taxon>Agaricomycetes</taxon>
        <taxon>Agaricomycetidae</taxon>
        <taxon>Agaricales</taxon>
        <taxon>Marasmiineae</taxon>
        <taxon>Omphalotaceae</taxon>
        <taxon>Gymnopus</taxon>
    </lineage>
</organism>
<sequence>MDSSPMHHTETIPRRSNSESSTQSRHQRAGIGLLNRITRVVMLDLDRGNLLFTSTNLKPDSNHPSTTSTKGLKCYLRSPPCIGSTLVYNGGRFHHSSVPSSNSKFLTTHKWPYHGLSCPKSAAKHPSSCGEMNTHSSSRFTSSHAGSVVLSSNLDSSFLLSGSSNGEETASLTLGRRSPGQTYTAHTVPLIQNTSRYDELEDKYLPQREINLQLASDFPPR</sequence>
<dbReference type="Proteomes" id="UP000799118">
    <property type="component" value="Unassembled WGS sequence"/>
</dbReference>
<name>A0A6A4GM27_9AGAR</name>
<keyword evidence="3" id="KW-1185">Reference proteome</keyword>
<reference evidence="2" key="1">
    <citation type="journal article" date="2019" name="Environ. Microbiol.">
        <title>Fungal ecological strategies reflected in gene transcription - a case study of two litter decomposers.</title>
        <authorList>
            <person name="Barbi F."/>
            <person name="Kohler A."/>
            <person name="Barry K."/>
            <person name="Baskaran P."/>
            <person name="Daum C."/>
            <person name="Fauchery L."/>
            <person name="Ihrmark K."/>
            <person name="Kuo A."/>
            <person name="LaButti K."/>
            <person name="Lipzen A."/>
            <person name="Morin E."/>
            <person name="Grigoriev I.V."/>
            <person name="Henrissat B."/>
            <person name="Lindahl B."/>
            <person name="Martin F."/>
        </authorList>
    </citation>
    <scope>NUCLEOTIDE SEQUENCE</scope>
    <source>
        <strain evidence="2">JB14</strain>
    </source>
</reference>